<dbReference type="GO" id="GO:0022857">
    <property type="term" value="F:transmembrane transporter activity"/>
    <property type="evidence" value="ECO:0007669"/>
    <property type="project" value="InterPro"/>
</dbReference>
<dbReference type="AlphaFoldDB" id="A0A6J6Z7I4"/>
<comment type="subcellular location">
    <subcellularLocation>
        <location evidence="1">Endomembrane system</location>
        <topology evidence="1">Multi-pass membrane protein</topology>
    </subcellularLocation>
</comment>
<organism evidence="7">
    <name type="scientific">freshwater metagenome</name>
    <dbReference type="NCBI Taxonomy" id="449393"/>
    <lineage>
        <taxon>unclassified sequences</taxon>
        <taxon>metagenomes</taxon>
        <taxon>ecological metagenomes</taxon>
    </lineage>
</organism>
<proteinExistence type="predicted"/>
<reference evidence="7" key="1">
    <citation type="submission" date="2020-05" db="EMBL/GenBank/DDBJ databases">
        <authorList>
            <person name="Chiriac C."/>
            <person name="Salcher M."/>
            <person name="Ghai R."/>
            <person name="Kavagutti S V."/>
        </authorList>
    </citation>
    <scope>NUCLEOTIDE SEQUENCE</scope>
</reference>
<evidence type="ECO:0000313" key="7">
    <source>
        <dbReference type="EMBL" id="CAB4817622.1"/>
    </source>
</evidence>
<feature type="transmembrane region" description="Helical" evidence="5">
    <location>
        <begin position="47"/>
        <end position="65"/>
    </location>
</feature>
<evidence type="ECO:0000256" key="5">
    <source>
        <dbReference type="SAM" id="Phobius"/>
    </source>
</evidence>
<evidence type="ECO:0000256" key="2">
    <source>
        <dbReference type="ARBA" id="ARBA00022692"/>
    </source>
</evidence>
<keyword evidence="2 5" id="KW-0812">Transmembrane</keyword>
<dbReference type="InterPro" id="IPR011701">
    <property type="entry name" value="MFS"/>
</dbReference>
<keyword evidence="3 5" id="KW-1133">Transmembrane helix</keyword>
<dbReference type="PROSITE" id="PS50850">
    <property type="entry name" value="MFS"/>
    <property type="match status" value="1"/>
</dbReference>
<name>A0A6J6Z7I4_9ZZZZ</name>
<dbReference type="InterPro" id="IPR036259">
    <property type="entry name" value="MFS_trans_sf"/>
</dbReference>
<dbReference type="EMBL" id="CAFAAO010000059">
    <property type="protein sequence ID" value="CAB4817622.1"/>
    <property type="molecule type" value="Genomic_DNA"/>
</dbReference>
<feature type="transmembrane region" description="Helical" evidence="5">
    <location>
        <begin position="16"/>
        <end position="35"/>
    </location>
</feature>
<dbReference type="Gene3D" id="1.20.1250.20">
    <property type="entry name" value="MFS general substrate transporter like domains"/>
    <property type="match status" value="1"/>
</dbReference>
<keyword evidence="4 5" id="KW-0472">Membrane</keyword>
<feature type="transmembrane region" description="Helical" evidence="5">
    <location>
        <begin position="104"/>
        <end position="131"/>
    </location>
</feature>
<dbReference type="PANTHER" id="PTHR23519:SF1">
    <property type="entry name" value="AUTOPHAGY-RELATED PROTEIN 22"/>
    <property type="match status" value="1"/>
</dbReference>
<dbReference type="InterPro" id="IPR020846">
    <property type="entry name" value="MFS_dom"/>
</dbReference>
<evidence type="ECO:0000256" key="1">
    <source>
        <dbReference type="ARBA" id="ARBA00004127"/>
    </source>
</evidence>
<protein>
    <submittedName>
        <fullName evidence="7">Unannotated protein</fullName>
    </submittedName>
</protein>
<dbReference type="Pfam" id="PF07690">
    <property type="entry name" value="MFS_1"/>
    <property type="match status" value="1"/>
</dbReference>
<gene>
    <name evidence="7" type="ORF">UFOPK3037_01782</name>
</gene>
<dbReference type="GO" id="GO:0012505">
    <property type="term" value="C:endomembrane system"/>
    <property type="evidence" value="ECO:0007669"/>
    <property type="project" value="UniProtKB-SubCell"/>
</dbReference>
<feature type="domain" description="Major facilitator superfamily (MFS) profile" evidence="6">
    <location>
        <begin position="1"/>
        <end position="166"/>
    </location>
</feature>
<feature type="transmembrane region" description="Helical" evidence="5">
    <location>
        <begin position="137"/>
        <end position="157"/>
    </location>
</feature>
<dbReference type="SUPFAM" id="SSF103473">
    <property type="entry name" value="MFS general substrate transporter"/>
    <property type="match status" value="1"/>
</dbReference>
<accession>A0A6J6Z7I4</accession>
<evidence type="ECO:0000259" key="6">
    <source>
        <dbReference type="PROSITE" id="PS50850"/>
    </source>
</evidence>
<dbReference type="InterPro" id="IPR050495">
    <property type="entry name" value="ATG22/LtaA_families"/>
</dbReference>
<evidence type="ECO:0000256" key="4">
    <source>
        <dbReference type="ARBA" id="ARBA00023136"/>
    </source>
</evidence>
<dbReference type="PANTHER" id="PTHR23519">
    <property type="entry name" value="AUTOPHAGY-RELATED PROTEIN 22"/>
    <property type="match status" value="1"/>
</dbReference>
<evidence type="ECO:0000256" key="3">
    <source>
        <dbReference type="ARBA" id="ARBA00022989"/>
    </source>
</evidence>
<sequence>MAIFAVQAVGFTQGEANYVLVALATTAVIGGLVWGRLTDSRGPKATLNRVLALWAVALVIGSLFVSPIPFIIAGVILGFGFGGLSGADRILMYRLSPPKQLGEFYGLYGLVGKGSQVLGGLLYGGTIFFLHPIIGNGAYTVGLLTLLATMLIGWYLLQGVPEKREG</sequence>